<accession>A0A5C4VKU4</accession>
<evidence type="ECO:0000259" key="3">
    <source>
        <dbReference type="SMART" id="SM00829"/>
    </source>
</evidence>
<dbReference type="GO" id="GO:0003960">
    <property type="term" value="F:quinone reductase (NADPH) activity"/>
    <property type="evidence" value="ECO:0007669"/>
    <property type="project" value="TreeGrafter"/>
</dbReference>
<dbReference type="OrthoDB" id="9805883at2"/>
<dbReference type="Gene3D" id="3.90.180.10">
    <property type="entry name" value="Medium-chain alcohol dehydrogenases, catalytic domain"/>
    <property type="match status" value="1"/>
</dbReference>
<evidence type="ECO:0000313" key="5">
    <source>
        <dbReference type="Proteomes" id="UP000312512"/>
    </source>
</evidence>
<dbReference type="GO" id="GO:0070402">
    <property type="term" value="F:NADPH binding"/>
    <property type="evidence" value="ECO:0007669"/>
    <property type="project" value="TreeGrafter"/>
</dbReference>
<gene>
    <name evidence="4" type="ORF">FH608_040420</name>
</gene>
<dbReference type="InterPro" id="IPR036291">
    <property type="entry name" value="NAD(P)-bd_dom_sf"/>
</dbReference>
<protein>
    <submittedName>
        <fullName evidence="4">Zinc-binding dehydrogenase</fullName>
    </submittedName>
</protein>
<dbReference type="PROSITE" id="PS01162">
    <property type="entry name" value="QOR_ZETA_CRYSTAL"/>
    <property type="match status" value="1"/>
</dbReference>
<dbReference type="InterPro" id="IPR020843">
    <property type="entry name" value="ER"/>
</dbReference>
<dbReference type="InterPro" id="IPR002364">
    <property type="entry name" value="Quin_OxRdtase/zeta-crystal_CS"/>
</dbReference>
<dbReference type="RefSeq" id="WP_139635715.1">
    <property type="nucleotide sequence ID" value="NZ_VDLX02000021.1"/>
</dbReference>
<dbReference type="Pfam" id="PF08240">
    <property type="entry name" value="ADH_N"/>
    <property type="match status" value="1"/>
</dbReference>
<dbReference type="SUPFAM" id="SSF51735">
    <property type="entry name" value="NAD(P)-binding Rossmann-fold domains"/>
    <property type="match status" value="1"/>
</dbReference>
<dbReference type="GO" id="GO:0005829">
    <property type="term" value="C:cytosol"/>
    <property type="evidence" value="ECO:0007669"/>
    <property type="project" value="TreeGrafter"/>
</dbReference>
<dbReference type="EMBL" id="VDLX02000021">
    <property type="protein sequence ID" value="KAB8189118.1"/>
    <property type="molecule type" value="Genomic_DNA"/>
</dbReference>
<keyword evidence="5" id="KW-1185">Reference proteome</keyword>
<reference evidence="4 5" key="1">
    <citation type="submission" date="2019-10" db="EMBL/GenBank/DDBJ databases">
        <title>Nonomuraea sp. nov., isolated from Phyllanthus amarus.</title>
        <authorList>
            <person name="Klykleung N."/>
            <person name="Tanasupawat S."/>
        </authorList>
    </citation>
    <scope>NUCLEOTIDE SEQUENCE [LARGE SCALE GENOMIC DNA]</scope>
    <source>
        <strain evidence="4 5">PA1-10</strain>
    </source>
</reference>
<name>A0A5C4VKU4_9ACTN</name>
<dbReference type="Proteomes" id="UP000312512">
    <property type="component" value="Unassembled WGS sequence"/>
</dbReference>
<keyword evidence="2" id="KW-0560">Oxidoreductase</keyword>
<dbReference type="SMART" id="SM00829">
    <property type="entry name" value="PKS_ER"/>
    <property type="match status" value="1"/>
</dbReference>
<evidence type="ECO:0000256" key="1">
    <source>
        <dbReference type="ARBA" id="ARBA00022857"/>
    </source>
</evidence>
<evidence type="ECO:0000256" key="2">
    <source>
        <dbReference type="ARBA" id="ARBA00023002"/>
    </source>
</evidence>
<dbReference type="InterPro" id="IPR013154">
    <property type="entry name" value="ADH-like_N"/>
</dbReference>
<evidence type="ECO:0000313" key="4">
    <source>
        <dbReference type="EMBL" id="KAB8189118.1"/>
    </source>
</evidence>
<dbReference type="GO" id="GO:0035925">
    <property type="term" value="F:mRNA 3'-UTR AU-rich region binding"/>
    <property type="evidence" value="ECO:0007669"/>
    <property type="project" value="TreeGrafter"/>
</dbReference>
<dbReference type="AlphaFoldDB" id="A0A5C4VKU4"/>
<dbReference type="SUPFAM" id="SSF50129">
    <property type="entry name" value="GroES-like"/>
    <property type="match status" value="1"/>
</dbReference>
<keyword evidence="1" id="KW-0521">NADP</keyword>
<dbReference type="PANTHER" id="PTHR48106">
    <property type="entry name" value="QUINONE OXIDOREDUCTASE PIG3-RELATED"/>
    <property type="match status" value="1"/>
</dbReference>
<dbReference type="GO" id="GO:0008270">
    <property type="term" value="F:zinc ion binding"/>
    <property type="evidence" value="ECO:0007669"/>
    <property type="project" value="InterPro"/>
</dbReference>
<comment type="caution">
    <text evidence="4">The sequence shown here is derived from an EMBL/GenBank/DDBJ whole genome shotgun (WGS) entry which is preliminary data.</text>
</comment>
<proteinExistence type="predicted"/>
<dbReference type="Gene3D" id="3.40.50.720">
    <property type="entry name" value="NAD(P)-binding Rossmann-like Domain"/>
    <property type="match status" value="1"/>
</dbReference>
<sequence>MRAIRMHAIGGPEVLRLDQIDTPVPGPGQVLVKVEAAGIAYGDVMKRQGGFGQELPLPSGLGLQVAGTVVIHGLGEGAPAPGTRVMALVEHGYAEYALTSAVTPLPAGIEFNSAATLPVQGVTAYQTLREAGGLRQGESVLVHAAAGGVGSLAVQLAKLLGARLVIGTASQPKKLAHISGLGAVAIDYHSDDWPRKVLDATGGQGVDLVLDSVGGSVAARSLDCLAPFGRMVSFGAASGSPAQVSSMSLMPKNLSLTGYALPGRLQQPGGVEAAIEELLRYVAAGRLEVAIGQVFPLEKADEAHRAIGRRNTTGMTVLVP</sequence>
<dbReference type="InterPro" id="IPR013149">
    <property type="entry name" value="ADH-like_C"/>
</dbReference>
<dbReference type="PANTHER" id="PTHR48106:SF13">
    <property type="entry name" value="QUINONE OXIDOREDUCTASE-RELATED"/>
    <property type="match status" value="1"/>
</dbReference>
<feature type="domain" description="Enoyl reductase (ER)" evidence="3">
    <location>
        <begin position="10"/>
        <end position="318"/>
    </location>
</feature>
<dbReference type="InterPro" id="IPR011032">
    <property type="entry name" value="GroES-like_sf"/>
</dbReference>
<organism evidence="4 5">
    <name type="scientific">Nonomuraea phyllanthi</name>
    <dbReference type="NCBI Taxonomy" id="2219224"/>
    <lineage>
        <taxon>Bacteria</taxon>
        <taxon>Bacillati</taxon>
        <taxon>Actinomycetota</taxon>
        <taxon>Actinomycetes</taxon>
        <taxon>Streptosporangiales</taxon>
        <taxon>Streptosporangiaceae</taxon>
        <taxon>Nonomuraea</taxon>
    </lineage>
</organism>
<dbReference type="Pfam" id="PF00107">
    <property type="entry name" value="ADH_zinc_N"/>
    <property type="match status" value="1"/>
</dbReference>